<feature type="active site" evidence="1">
    <location>
        <position position="95"/>
    </location>
</feature>
<sequence>MMQTVCANISPALGWNGRSARRRTRRHVLVWLYRDGQNVLRDPQTGDIVYLLPEPSDVPPLMADLVYWINEATRRQELAAPIVAALAHSQFATIHPYHDGNGRTARLLATLILHRYGYGLQGIYALEAHCAQHLQGYYAALTVGESRNYDLYRAEAEVTGFVE</sequence>
<organism evidence="4 5">
    <name type="scientific">Tectimicrobiota bacterium</name>
    <dbReference type="NCBI Taxonomy" id="2528274"/>
    <lineage>
        <taxon>Bacteria</taxon>
        <taxon>Pseudomonadati</taxon>
        <taxon>Nitrospinota/Tectimicrobiota group</taxon>
        <taxon>Candidatus Tectimicrobiota</taxon>
    </lineage>
</organism>
<dbReference type="PROSITE" id="PS51459">
    <property type="entry name" value="FIDO"/>
    <property type="match status" value="1"/>
</dbReference>
<evidence type="ECO:0000256" key="1">
    <source>
        <dbReference type="PIRSR" id="PIRSR640198-1"/>
    </source>
</evidence>
<dbReference type="GO" id="GO:0005524">
    <property type="term" value="F:ATP binding"/>
    <property type="evidence" value="ECO:0007669"/>
    <property type="project" value="UniProtKB-KW"/>
</dbReference>
<proteinExistence type="predicted"/>
<reference evidence="4" key="1">
    <citation type="submission" date="2019-03" db="EMBL/GenBank/DDBJ databases">
        <title>Lake Tanganyika Metagenome-Assembled Genomes (MAGs).</title>
        <authorList>
            <person name="Tran P."/>
        </authorList>
    </citation>
    <scope>NUCLEOTIDE SEQUENCE</scope>
    <source>
        <strain evidence="4">K_DeepCast_65m_m2_066</strain>
    </source>
</reference>
<name>A0A937W4K9_UNCTE</name>
<protein>
    <submittedName>
        <fullName evidence="4">Fic family protein</fullName>
    </submittedName>
</protein>
<evidence type="ECO:0000256" key="2">
    <source>
        <dbReference type="PIRSR" id="PIRSR640198-2"/>
    </source>
</evidence>
<feature type="binding site" evidence="2">
    <location>
        <begin position="99"/>
        <end position="106"/>
    </location>
    <ligand>
        <name>ATP</name>
        <dbReference type="ChEBI" id="CHEBI:30616"/>
    </ligand>
</feature>
<dbReference type="PANTHER" id="PTHR13504">
    <property type="entry name" value="FIDO DOMAIN-CONTAINING PROTEIN DDB_G0283145"/>
    <property type="match status" value="1"/>
</dbReference>
<dbReference type="SUPFAM" id="SSF140931">
    <property type="entry name" value="Fic-like"/>
    <property type="match status" value="1"/>
</dbReference>
<evidence type="ECO:0000259" key="3">
    <source>
        <dbReference type="PROSITE" id="PS51459"/>
    </source>
</evidence>
<keyword evidence="2" id="KW-0067">ATP-binding</keyword>
<dbReference type="InterPro" id="IPR036597">
    <property type="entry name" value="Fido-like_dom_sf"/>
</dbReference>
<dbReference type="Pfam" id="PF02661">
    <property type="entry name" value="Fic"/>
    <property type="match status" value="1"/>
</dbReference>
<comment type="caution">
    <text evidence="4">The sequence shown here is derived from an EMBL/GenBank/DDBJ whole genome shotgun (WGS) entry which is preliminary data.</text>
</comment>
<dbReference type="EMBL" id="VGLS01000783">
    <property type="protein sequence ID" value="MBM3226088.1"/>
    <property type="molecule type" value="Genomic_DNA"/>
</dbReference>
<dbReference type="InterPro" id="IPR003812">
    <property type="entry name" value="Fido"/>
</dbReference>
<feature type="domain" description="Fido" evidence="3">
    <location>
        <begin position="18"/>
        <end position="163"/>
    </location>
</feature>
<dbReference type="Proteomes" id="UP000712673">
    <property type="component" value="Unassembled WGS sequence"/>
</dbReference>
<dbReference type="AlphaFoldDB" id="A0A937W4K9"/>
<keyword evidence="2" id="KW-0547">Nucleotide-binding</keyword>
<evidence type="ECO:0000313" key="4">
    <source>
        <dbReference type="EMBL" id="MBM3226088.1"/>
    </source>
</evidence>
<gene>
    <name evidence="4" type="ORF">FJZ47_20155</name>
</gene>
<accession>A0A937W4K9</accession>
<evidence type="ECO:0000313" key="5">
    <source>
        <dbReference type="Proteomes" id="UP000712673"/>
    </source>
</evidence>
<dbReference type="InterPro" id="IPR040198">
    <property type="entry name" value="Fido_containing"/>
</dbReference>
<dbReference type="PANTHER" id="PTHR13504:SF38">
    <property type="entry name" value="FIDO DOMAIN-CONTAINING PROTEIN"/>
    <property type="match status" value="1"/>
</dbReference>
<dbReference type="Gene3D" id="1.10.3290.10">
    <property type="entry name" value="Fido-like domain"/>
    <property type="match status" value="1"/>
</dbReference>